<dbReference type="Proteomes" id="UP001460270">
    <property type="component" value="Unassembled WGS sequence"/>
</dbReference>
<dbReference type="EMBL" id="JBBPFD010000022">
    <property type="protein sequence ID" value="KAK7881366.1"/>
    <property type="molecule type" value="Genomic_DNA"/>
</dbReference>
<organism evidence="2 3">
    <name type="scientific">Mugilogobius chulae</name>
    <name type="common">yellowstripe goby</name>
    <dbReference type="NCBI Taxonomy" id="88201"/>
    <lineage>
        <taxon>Eukaryota</taxon>
        <taxon>Metazoa</taxon>
        <taxon>Chordata</taxon>
        <taxon>Craniata</taxon>
        <taxon>Vertebrata</taxon>
        <taxon>Euteleostomi</taxon>
        <taxon>Actinopterygii</taxon>
        <taxon>Neopterygii</taxon>
        <taxon>Teleostei</taxon>
        <taxon>Neoteleostei</taxon>
        <taxon>Acanthomorphata</taxon>
        <taxon>Gobiaria</taxon>
        <taxon>Gobiiformes</taxon>
        <taxon>Gobioidei</taxon>
        <taxon>Gobiidae</taxon>
        <taxon>Gobionellinae</taxon>
        <taxon>Mugilogobius</taxon>
    </lineage>
</organism>
<reference evidence="3" key="1">
    <citation type="submission" date="2024-04" db="EMBL/GenBank/DDBJ databases">
        <title>Salinicola lusitanus LLJ914,a marine bacterium isolated from the Okinawa Trough.</title>
        <authorList>
            <person name="Li J."/>
        </authorList>
    </citation>
    <scope>NUCLEOTIDE SEQUENCE [LARGE SCALE GENOMIC DNA]</scope>
</reference>
<feature type="region of interest" description="Disordered" evidence="1">
    <location>
        <begin position="42"/>
        <end position="64"/>
    </location>
</feature>
<dbReference type="AlphaFoldDB" id="A0AAW0MS73"/>
<sequence>MWSAEQDYKALFLELIKVVTSRFSSRHRVQVKHQPSAAAQTYRVMKSDSSDSEKEIEQKDPEEERQQILQNIEEVHEAYKAQKLPICPQPSRLICTIAFLDYFNNNIPPNCSLTNAERKQTWWEVKLMLKDSGRTVSAHQQKTKSNKEQKPVPKKLLAKCQEEAPKVIPSILDDIEKASVSDKKIHCRFFGYLSAYFASIYGHRTSVFTMMIRKEVLEAHGDDDAGYLNNVMQHKTVQTYGVSQLYVHPEEYEWFLRWSEFGGERPLKDLRTYMGQAWSEMGLGDLPTFMDIRTSLATYNFQQNLDPGVREKLANFMCHSDKIQEKFPLLE</sequence>
<gene>
    <name evidence="2" type="ORF">WMY93_029775</name>
</gene>
<keyword evidence="3" id="KW-1185">Reference proteome</keyword>
<name>A0AAW0MS73_9GOBI</name>
<evidence type="ECO:0000313" key="3">
    <source>
        <dbReference type="Proteomes" id="UP001460270"/>
    </source>
</evidence>
<proteinExistence type="predicted"/>
<protein>
    <submittedName>
        <fullName evidence="2">Uncharacterized protein</fullName>
    </submittedName>
</protein>
<evidence type="ECO:0000256" key="1">
    <source>
        <dbReference type="SAM" id="MobiDB-lite"/>
    </source>
</evidence>
<accession>A0AAW0MS73</accession>
<feature type="compositionally biased region" description="Basic and acidic residues" evidence="1">
    <location>
        <begin position="45"/>
        <end position="64"/>
    </location>
</feature>
<evidence type="ECO:0000313" key="2">
    <source>
        <dbReference type="EMBL" id="KAK7881366.1"/>
    </source>
</evidence>
<comment type="caution">
    <text evidence="2">The sequence shown here is derived from an EMBL/GenBank/DDBJ whole genome shotgun (WGS) entry which is preliminary data.</text>
</comment>